<dbReference type="InterPro" id="IPR054363">
    <property type="entry name" value="GH95_cat"/>
</dbReference>
<dbReference type="Pfam" id="PF21307">
    <property type="entry name" value="Glyco_hydro_95_C"/>
    <property type="match status" value="1"/>
</dbReference>
<dbReference type="SUPFAM" id="SSF49695">
    <property type="entry name" value="gamma-Crystallin-like"/>
    <property type="match status" value="1"/>
</dbReference>
<dbReference type="SMART" id="SM00247">
    <property type="entry name" value="XTALbg"/>
    <property type="match status" value="1"/>
</dbReference>
<dbReference type="PROSITE" id="PS50915">
    <property type="entry name" value="CRYSTALLIN_BETA_GAMMA"/>
    <property type="match status" value="1"/>
</dbReference>
<evidence type="ECO:0008006" key="8">
    <source>
        <dbReference type="Google" id="ProtNLM"/>
    </source>
</evidence>
<dbReference type="AlphaFoldDB" id="A0A917H270"/>
<feature type="domain" description="CBM6" evidence="5">
    <location>
        <begin position="913"/>
        <end position="1032"/>
    </location>
</feature>
<evidence type="ECO:0000259" key="4">
    <source>
        <dbReference type="PROSITE" id="PS50915"/>
    </source>
</evidence>
<dbReference type="Gene3D" id="2.60.40.1180">
    <property type="entry name" value="Golgi alpha-mannosidase II"/>
    <property type="match status" value="1"/>
</dbReference>
<proteinExistence type="inferred from homology"/>
<dbReference type="InterPro" id="IPR005084">
    <property type="entry name" value="CBM6"/>
</dbReference>
<comment type="caution">
    <text evidence="6">The sequence shown here is derived from an EMBL/GenBank/DDBJ whole genome shotgun (WGS) entry which is preliminary data.</text>
</comment>
<dbReference type="GO" id="GO:0005975">
    <property type="term" value="P:carbohydrate metabolic process"/>
    <property type="evidence" value="ECO:0007669"/>
    <property type="project" value="InterPro"/>
</dbReference>
<dbReference type="InterPro" id="IPR011024">
    <property type="entry name" value="G_crystallin-like"/>
</dbReference>
<dbReference type="InterPro" id="IPR049053">
    <property type="entry name" value="AFCA-like_C"/>
</dbReference>
<evidence type="ECO:0000256" key="1">
    <source>
        <dbReference type="ARBA" id="ARBA00009646"/>
    </source>
</evidence>
<evidence type="ECO:0000313" key="7">
    <source>
        <dbReference type="Proteomes" id="UP000600247"/>
    </source>
</evidence>
<accession>A0A917H270</accession>
<dbReference type="InterPro" id="IPR008979">
    <property type="entry name" value="Galactose-bd-like_sf"/>
</dbReference>
<keyword evidence="3" id="KW-0732">Signal</keyword>
<dbReference type="Proteomes" id="UP000600247">
    <property type="component" value="Unassembled WGS sequence"/>
</dbReference>
<dbReference type="SUPFAM" id="SSF49785">
    <property type="entry name" value="Galactose-binding domain-like"/>
    <property type="match status" value="2"/>
</dbReference>
<evidence type="ECO:0000256" key="2">
    <source>
        <dbReference type="ARBA" id="ARBA00022737"/>
    </source>
</evidence>
<keyword evidence="2" id="KW-0677">Repeat</keyword>
<dbReference type="Gene3D" id="2.60.20.10">
    <property type="entry name" value="Crystallins"/>
    <property type="match status" value="1"/>
</dbReference>
<dbReference type="Gene3D" id="2.60.120.260">
    <property type="entry name" value="Galactose-binding domain-like"/>
    <property type="match status" value="2"/>
</dbReference>
<dbReference type="PROSITE" id="PS51175">
    <property type="entry name" value="CBM6"/>
    <property type="match status" value="2"/>
</dbReference>
<sequence length="1156" mass="123646">MKLKKKSGFKMLASLLVVGSLSFSSVTALIGTSGVASAADSATSQAFNTSTGVLDVDYASYLSKHDVVFQSPVSDPKGALTVGNGRVGGMVWDTLNGITMQVSGVDASQEGFASQGLVNLYTNPGLNSNYTTYKQRLSLYDGLLTTEYDANRKITIMGAPNSEVMGIHVEDSRTGLSSVSLDLSLWDVSNFSGGDVPDINTWRTVSTFVDPTVVGLSRGQTDANNFGYTLAATVEGASFTTQAVGGSKVRLNITPSSSYTIWISSASRLNAPGHDSVAAAKNQLSAVKSTGYNTTLTNYKNWWHDFWTKSFVQYSNPSGDADYMESFYYLSTYMIAAGSFGNYPFHFINGVFSAVNDNDSGKWSNAYWYWNQRDVYHSFLASNHADMVNVFNNLYSRNFNTLKSYTMTRYGIDGIWVPETMGWNGSPEGTIYSDYTKNTLSTASEAALNMYAQYKYTNDTNYLSSTAYPFMKEAVKFYAKKLSYDTATGKYFMASSNAHEQHWNVKNAITDLAAIRALFPVSIQTSASLGVDATLRAEWQNVLNNLVAYPVDPSDPNKYAPHTPPISQNRNNENVVLELAWPYSVSGIGSADYQMLVNNYNSRPYPYTSNNVWDPAPIQAARLGLGNEAYLGMKMMLQRYQQYPNGRTTNSNGEFEYMGVHLSAMNESLLQSYNDKIRVFPALPTETNFVSKFTLLASGGFLVSSEKAANEIKYVGIKSLYGKPATVVNPWGTQAVQVRRASDNTVVSTSSSAEFTFNTTAGAVYIVERTAKPFSSFGHTQLTGTANQGVKALSGTNSKLGLDAAGGRVTVTTFYEDSNYSGTARTLAPGSYTTAQLVAAGIPDNWVSSIRVPLGYTVTIYDNDNFTGTQWIFTADTDFPSSTNPNANDKMSSVVISSGSGGGDGGSGGNAGVKYEAENGTRTGTVGVYDDAAASNGKATDHFSNAGDSVSIANVQAGSKLVIGYCTANNPGRLSLYINGVDSGNITFPSTSTWNTTYSTATATVAIPAGATIKLQLDSGDSGANIDYITVESQNQKIEAESGTLTSVNVTADTAASGGYEVTGLSTPGSSSVAFTSPTAGSQLTIGYTTANTNSKLSLYVNNTFIKSVSFPSTGVWSGVYATAQTAVAIPANGVVKLQLNSGDSGANLDYFIVQA</sequence>
<dbReference type="Pfam" id="PF22124">
    <property type="entry name" value="Glyco_hydro_95_cat"/>
    <property type="match status" value="1"/>
</dbReference>
<dbReference type="PANTHER" id="PTHR31084:SF19">
    <property type="entry name" value="GLYCOSYL HYDROLASE FAMILY 95 N-TERMINAL DOMAIN-CONTAINING PROTEIN"/>
    <property type="match status" value="1"/>
</dbReference>
<feature type="domain" description="Beta/gamma crystallin 'Greek key'" evidence="4">
    <location>
        <begin position="810"/>
        <end position="854"/>
    </location>
</feature>
<dbReference type="Gene3D" id="1.50.10.10">
    <property type="match status" value="1"/>
</dbReference>
<feature type="signal peptide" evidence="3">
    <location>
        <begin position="1"/>
        <end position="38"/>
    </location>
</feature>
<dbReference type="PANTHER" id="PTHR31084">
    <property type="entry name" value="ALPHA-L-FUCOSIDASE 2"/>
    <property type="match status" value="1"/>
</dbReference>
<name>A0A917H270_9BACL</name>
<feature type="chain" id="PRO_5037204600" description="Carbohydrate-binding protein" evidence="3">
    <location>
        <begin position="39"/>
        <end position="1156"/>
    </location>
</feature>
<protein>
    <recommendedName>
        <fullName evidence="8">Carbohydrate-binding protein</fullName>
    </recommendedName>
</protein>
<organism evidence="6 7">
    <name type="scientific">Paenibacillus radicis</name>
    <name type="common">ex Gao et al. 2016</name>
    <dbReference type="NCBI Taxonomy" id="1737354"/>
    <lineage>
        <taxon>Bacteria</taxon>
        <taxon>Bacillati</taxon>
        <taxon>Bacillota</taxon>
        <taxon>Bacilli</taxon>
        <taxon>Bacillales</taxon>
        <taxon>Paenibacillaceae</taxon>
        <taxon>Paenibacillus</taxon>
    </lineage>
</organism>
<feature type="domain" description="CBM6" evidence="5">
    <location>
        <begin position="1036"/>
        <end position="1155"/>
    </location>
</feature>
<dbReference type="InterPro" id="IPR012341">
    <property type="entry name" value="6hp_glycosidase-like_sf"/>
</dbReference>
<dbReference type="Pfam" id="PF18099">
    <property type="entry name" value="CBM_35_2"/>
    <property type="match status" value="1"/>
</dbReference>
<gene>
    <name evidence="6" type="ORF">GCM10010918_18750</name>
</gene>
<dbReference type="GO" id="GO:0004560">
    <property type="term" value="F:alpha-L-fucosidase activity"/>
    <property type="evidence" value="ECO:0007669"/>
    <property type="project" value="TreeGrafter"/>
</dbReference>
<dbReference type="InterPro" id="IPR008928">
    <property type="entry name" value="6-hairpin_glycosidase_sf"/>
</dbReference>
<dbReference type="RefSeq" id="WP_188888690.1">
    <property type="nucleotide sequence ID" value="NZ_BMHY01000003.1"/>
</dbReference>
<evidence type="ECO:0000313" key="6">
    <source>
        <dbReference type="EMBL" id="GGG64883.1"/>
    </source>
</evidence>
<dbReference type="InterPro" id="IPR041342">
    <property type="entry name" value="CBM35"/>
</dbReference>
<dbReference type="SUPFAM" id="SSF48208">
    <property type="entry name" value="Six-hairpin glycosidases"/>
    <property type="match status" value="1"/>
</dbReference>
<dbReference type="EMBL" id="BMHY01000003">
    <property type="protein sequence ID" value="GGG64883.1"/>
    <property type="molecule type" value="Genomic_DNA"/>
</dbReference>
<dbReference type="InterPro" id="IPR013780">
    <property type="entry name" value="Glyco_hydro_b"/>
</dbReference>
<dbReference type="InterPro" id="IPR001064">
    <property type="entry name" value="Beta/gamma_crystallin"/>
</dbReference>
<dbReference type="GO" id="GO:0030246">
    <property type="term" value="F:carbohydrate binding"/>
    <property type="evidence" value="ECO:0007669"/>
    <property type="project" value="InterPro"/>
</dbReference>
<evidence type="ECO:0000259" key="5">
    <source>
        <dbReference type="PROSITE" id="PS51175"/>
    </source>
</evidence>
<comment type="similarity">
    <text evidence="1">Belongs to the beta/gamma-crystallin family.</text>
</comment>
<keyword evidence="7" id="KW-1185">Reference proteome</keyword>
<reference evidence="6 7" key="1">
    <citation type="journal article" date="2014" name="Int. J. Syst. Evol. Microbiol.">
        <title>Complete genome sequence of Corynebacterium casei LMG S-19264T (=DSM 44701T), isolated from a smear-ripened cheese.</title>
        <authorList>
            <consortium name="US DOE Joint Genome Institute (JGI-PGF)"/>
            <person name="Walter F."/>
            <person name="Albersmeier A."/>
            <person name="Kalinowski J."/>
            <person name="Ruckert C."/>
        </authorList>
    </citation>
    <scope>NUCLEOTIDE SEQUENCE [LARGE SCALE GENOMIC DNA]</scope>
    <source>
        <strain evidence="6 7">CGMCC 1.15286</strain>
    </source>
</reference>
<evidence type="ECO:0000256" key="3">
    <source>
        <dbReference type="SAM" id="SignalP"/>
    </source>
</evidence>